<dbReference type="AlphaFoldDB" id="A0A233VI16"/>
<protein>
    <submittedName>
        <fullName evidence="3">Helicase</fullName>
    </submittedName>
</protein>
<keyword evidence="3" id="KW-0067">ATP-binding</keyword>
<gene>
    <name evidence="3" type="ORF">B9N55_06555</name>
</gene>
<evidence type="ECO:0000256" key="1">
    <source>
        <dbReference type="SAM" id="Coils"/>
    </source>
</evidence>
<organism evidence="3 4">
    <name type="scientific">Finegoldia magna</name>
    <name type="common">Peptostreptococcus magnus</name>
    <dbReference type="NCBI Taxonomy" id="1260"/>
    <lineage>
        <taxon>Bacteria</taxon>
        <taxon>Bacillati</taxon>
        <taxon>Bacillota</taxon>
        <taxon>Tissierellia</taxon>
        <taxon>Tissierellales</taxon>
        <taxon>Peptoniphilaceae</taxon>
        <taxon>Finegoldia</taxon>
    </lineage>
</organism>
<keyword evidence="3" id="KW-0378">Hydrolase</keyword>
<keyword evidence="3" id="KW-0347">Helicase</keyword>
<dbReference type="Proteomes" id="UP000215546">
    <property type="component" value="Unassembled WGS sequence"/>
</dbReference>
<evidence type="ECO:0000313" key="3">
    <source>
        <dbReference type="EMBL" id="OXZ32027.1"/>
    </source>
</evidence>
<feature type="coiled-coil region" evidence="1">
    <location>
        <begin position="182"/>
        <end position="209"/>
    </location>
</feature>
<feature type="compositionally biased region" description="Basic and acidic residues" evidence="2">
    <location>
        <begin position="423"/>
        <end position="442"/>
    </location>
</feature>
<keyword evidence="1" id="KW-0175">Coiled coil</keyword>
<evidence type="ECO:0000256" key="2">
    <source>
        <dbReference type="SAM" id="MobiDB-lite"/>
    </source>
</evidence>
<evidence type="ECO:0000313" key="4">
    <source>
        <dbReference type="Proteomes" id="UP000215546"/>
    </source>
</evidence>
<reference evidence="4" key="1">
    <citation type="submission" date="2017-04" db="EMBL/GenBank/DDBJ databases">
        <title>Finegoldia magna isolated from orthopedic joint implant-associated infections.</title>
        <authorList>
            <person name="Bjorklund S."/>
            <person name="Bruggemann H."/>
            <person name="Jensen A."/>
            <person name="Hellmark B."/>
            <person name="Soderquist B."/>
        </authorList>
    </citation>
    <scope>NUCLEOTIDE SEQUENCE [LARGE SCALE GENOMIC DNA]</scope>
    <source>
        <strain evidence="4">12T273</strain>
    </source>
</reference>
<proteinExistence type="predicted"/>
<feature type="region of interest" description="Disordered" evidence="2">
    <location>
        <begin position="407"/>
        <end position="442"/>
    </location>
</feature>
<dbReference type="GO" id="GO:0004386">
    <property type="term" value="F:helicase activity"/>
    <property type="evidence" value="ECO:0007669"/>
    <property type="project" value="UniProtKB-KW"/>
</dbReference>
<dbReference type="EMBL" id="NDYE01000013">
    <property type="protein sequence ID" value="OXZ32027.1"/>
    <property type="molecule type" value="Genomic_DNA"/>
</dbReference>
<comment type="caution">
    <text evidence="3">The sequence shown here is derived from an EMBL/GenBank/DDBJ whole genome shotgun (WGS) entry which is preliminary data.</text>
</comment>
<accession>A0A233VI16</accession>
<sequence>MTSKTPVRVAEDVDEASLSYSEIKALATGNPLIKEKMDLDNEVTKLKMLEANYKSNKYKLEDKVNKIYPQSILKTEMEIQAVKEDIASVEKLGEGDSKFTSISLRTNKILDKKEAGEKLLEEIKKVKINDSKVIGKYRNLDLQVSYNFMTNTHTFKLLGKSEYFGEFSNSTDGNITRLDNAIEKMPSRLERLNQNLENYKESLENAKVELTKPFEKADELRDKTLRLAEINKLLDMGEVEELENQSPLLEDLKRAIVDYSNYEFSESNSYEDFDKLYPDLSHIGLAYTETPDGKHSIQYEVNLEEKTWTQYVDNVAIRTESFVEEDISNSQALKDMTEAIKMSSFDDLVSVDEEDLKQALGLEIDDDGNFYDPLAKDLDNDGISDRYDNDFKDSDYFESTYDVEDNLHAREEKPSILGQISKFKSEEEKDKNQEKSEKGQER</sequence>
<keyword evidence="3" id="KW-0547">Nucleotide-binding</keyword>
<name>A0A233VI16_FINMA</name>